<dbReference type="Pfam" id="PF02894">
    <property type="entry name" value="GFO_IDH_MocA_C"/>
    <property type="match status" value="1"/>
</dbReference>
<dbReference type="SUPFAM" id="SSF51735">
    <property type="entry name" value="NAD(P)-binding Rossmann-fold domains"/>
    <property type="match status" value="1"/>
</dbReference>
<dbReference type="SUPFAM" id="SSF55347">
    <property type="entry name" value="Glyceraldehyde-3-phosphate dehydrogenase-like, C-terminal domain"/>
    <property type="match status" value="1"/>
</dbReference>
<comment type="caution">
    <text evidence="2">The sequence shown here is derived from an EMBL/GenBank/DDBJ whole genome shotgun (WGS) entry which is preliminary data.</text>
</comment>
<evidence type="ECO:0000313" key="2">
    <source>
        <dbReference type="EMBL" id="KKA23682.1"/>
    </source>
</evidence>
<accession>A0A0F4YZI6</accession>
<sequence length="426" mass="47713">MDILKTSWSFKDGRKVDPNQPPIKIAFLGTRHPHVMYRFAVLDKMGGFEFAGFYEEVDEIATKLAERLPRLPRFDSPKALLDTNPDVVMIHALDPDVPRWARFAIDHPAPFKGLFLEKPGAAIPEDFYKLAEEIQTKRPDLAVELGYEMHYSEALDFARQVIREGVLGDITTARFHGGCPCGAGMDLWQSIPEDLGGIMQTEGCHTLENVIDLFGPPERVVSSIRKLPPRPPHKVVGWIPDLFTGTVTTGEFGVGTLLYEDVCSGIMEYPDKTIVLDMTAWEPTEWCNEWAIDIYGTNGSLHAVPDYPVATLYLREARGSFAAGETKMPTELPYGTSNAPACYRKQFESLFARVRGAKTLEHGCCDLQTNVKILKVIDAFYKSAASRQYQMMNFDRMLVRLIEANSSTLCRSVSTYISCQTAVILL</sequence>
<dbReference type="PANTHER" id="PTHR43377:SF1">
    <property type="entry name" value="BILIVERDIN REDUCTASE A"/>
    <property type="match status" value="1"/>
</dbReference>
<dbReference type="Gene3D" id="3.40.50.720">
    <property type="entry name" value="NAD(P)-binding Rossmann-like Domain"/>
    <property type="match status" value="1"/>
</dbReference>
<reference evidence="2 3" key="1">
    <citation type="submission" date="2015-04" db="EMBL/GenBank/DDBJ databases">
        <authorList>
            <person name="Heijne W.H."/>
            <person name="Fedorova N.D."/>
            <person name="Nierman W.C."/>
            <person name="Vollebregt A.W."/>
            <person name="Zhao Z."/>
            <person name="Wu L."/>
            <person name="Kumar M."/>
            <person name="Stam H."/>
            <person name="van den Berg M.A."/>
            <person name="Pel H.J."/>
        </authorList>
    </citation>
    <scope>NUCLEOTIDE SEQUENCE [LARGE SCALE GENOMIC DNA]</scope>
    <source>
        <strain evidence="2 3">CBS 393.64</strain>
    </source>
</reference>
<dbReference type="InterPro" id="IPR004104">
    <property type="entry name" value="Gfo/Idh/MocA-like_OxRdtase_C"/>
</dbReference>
<evidence type="ECO:0000259" key="1">
    <source>
        <dbReference type="Pfam" id="PF02894"/>
    </source>
</evidence>
<dbReference type="PANTHER" id="PTHR43377">
    <property type="entry name" value="BILIVERDIN REDUCTASE A"/>
    <property type="match status" value="1"/>
</dbReference>
<dbReference type="GeneID" id="25314624"/>
<keyword evidence="3" id="KW-1185">Reference proteome</keyword>
<dbReference type="AlphaFoldDB" id="A0A0F4YZI6"/>
<dbReference type="Gene3D" id="3.30.360.10">
    <property type="entry name" value="Dihydrodipicolinate Reductase, domain 2"/>
    <property type="match status" value="1"/>
</dbReference>
<dbReference type="EMBL" id="LASV01000089">
    <property type="protein sequence ID" value="KKA23682.1"/>
    <property type="molecule type" value="Genomic_DNA"/>
</dbReference>
<feature type="domain" description="Gfo/Idh/MocA-like oxidoreductase C-terminal" evidence="1">
    <location>
        <begin position="159"/>
        <end position="389"/>
    </location>
</feature>
<proteinExistence type="predicted"/>
<dbReference type="RefSeq" id="XP_013330294.1">
    <property type="nucleotide sequence ID" value="XM_013474840.1"/>
</dbReference>
<name>A0A0F4YZI6_RASE3</name>
<gene>
    <name evidence="2" type="ORF">T310_2273</name>
</gene>
<protein>
    <submittedName>
        <fullName evidence="2">Oxidoreductase</fullName>
    </submittedName>
</protein>
<dbReference type="InterPro" id="IPR036291">
    <property type="entry name" value="NAD(P)-bd_dom_sf"/>
</dbReference>
<dbReference type="Proteomes" id="UP000053958">
    <property type="component" value="Unassembled WGS sequence"/>
</dbReference>
<evidence type="ECO:0000313" key="3">
    <source>
        <dbReference type="Proteomes" id="UP000053958"/>
    </source>
</evidence>
<dbReference type="OrthoDB" id="2129491at2759"/>
<dbReference type="InterPro" id="IPR051450">
    <property type="entry name" value="Gfo/Idh/MocA_Oxidoreductases"/>
</dbReference>
<organism evidence="2 3">
    <name type="scientific">Rasamsonia emersonii (strain ATCC 16479 / CBS 393.64 / IMI 116815)</name>
    <dbReference type="NCBI Taxonomy" id="1408163"/>
    <lineage>
        <taxon>Eukaryota</taxon>
        <taxon>Fungi</taxon>
        <taxon>Dikarya</taxon>
        <taxon>Ascomycota</taxon>
        <taxon>Pezizomycotina</taxon>
        <taxon>Eurotiomycetes</taxon>
        <taxon>Eurotiomycetidae</taxon>
        <taxon>Eurotiales</taxon>
        <taxon>Trichocomaceae</taxon>
        <taxon>Rasamsonia</taxon>
    </lineage>
</organism>
<dbReference type="STRING" id="1408163.A0A0F4YZI6"/>